<keyword evidence="13" id="KW-0131">Cell cycle</keyword>
<dbReference type="GO" id="GO:0071555">
    <property type="term" value="P:cell wall organization"/>
    <property type="evidence" value="ECO:0007669"/>
    <property type="project" value="UniProtKB-KW"/>
</dbReference>
<evidence type="ECO:0000256" key="8">
    <source>
        <dbReference type="ARBA" id="ARBA00023136"/>
    </source>
</evidence>
<feature type="domain" description="Penicillin-binding protein transpeptidase" evidence="11">
    <location>
        <begin position="351"/>
        <end position="681"/>
    </location>
</feature>
<protein>
    <submittedName>
        <fullName evidence="13">Cell division protein FtsI/penicillin-binding protein 2</fullName>
    </submittedName>
</protein>
<evidence type="ECO:0000256" key="4">
    <source>
        <dbReference type="ARBA" id="ARBA00022692"/>
    </source>
</evidence>
<dbReference type="RefSeq" id="WP_047393343.1">
    <property type="nucleotide sequence ID" value="NZ_FOQE01000017.1"/>
</dbReference>
<gene>
    <name evidence="13" type="ORF">SAMN04489868_11724</name>
</gene>
<keyword evidence="6" id="KW-0573">Peptidoglycan synthesis</keyword>
<dbReference type="InterPro" id="IPR036138">
    <property type="entry name" value="PBP_dimer_sf"/>
</dbReference>
<evidence type="ECO:0000256" key="9">
    <source>
        <dbReference type="ARBA" id="ARBA00023316"/>
    </source>
</evidence>
<comment type="subcellular location">
    <subcellularLocation>
        <location evidence="1">Cell membrane</location>
        <topology evidence="1">Single-pass membrane protein</topology>
    </subcellularLocation>
</comment>
<dbReference type="GO" id="GO:0005886">
    <property type="term" value="C:plasma membrane"/>
    <property type="evidence" value="ECO:0007669"/>
    <property type="project" value="UniProtKB-SubCell"/>
</dbReference>
<dbReference type="InterPro" id="IPR005311">
    <property type="entry name" value="PBP_dimer"/>
</dbReference>
<evidence type="ECO:0000256" key="2">
    <source>
        <dbReference type="ARBA" id="ARBA00007171"/>
    </source>
</evidence>
<dbReference type="PANTHER" id="PTHR30627:SF2">
    <property type="entry name" value="PEPTIDOGLYCAN D,D-TRANSPEPTIDASE MRDA"/>
    <property type="match status" value="1"/>
</dbReference>
<keyword evidence="5" id="KW-0133">Cell shape</keyword>
<dbReference type="InterPro" id="IPR050515">
    <property type="entry name" value="Beta-lactam/transpept"/>
</dbReference>
<dbReference type="InterPro" id="IPR001460">
    <property type="entry name" value="PCN-bd_Tpept"/>
</dbReference>
<organism evidence="13 14">
    <name type="scientific">Pisciglobus halotolerans</name>
    <dbReference type="NCBI Taxonomy" id="745365"/>
    <lineage>
        <taxon>Bacteria</taxon>
        <taxon>Bacillati</taxon>
        <taxon>Bacillota</taxon>
        <taxon>Bacilli</taxon>
        <taxon>Lactobacillales</taxon>
        <taxon>Carnobacteriaceae</taxon>
    </lineage>
</organism>
<dbReference type="GO" id="GO:0009252">
    <property type="term" value="P:peptidoglycan biosynthetic process"/>
    <property type="evidence" value="ECO:0007669"/>
    <property type="project" value="UniProtKB-KW"/>
</dbReference>
<dbReference type="GO" id="GO:0008360">
    <property type="term" value="P:regulation of cell shape"/>
    <property type="evidence" value="ECO:0007669"/>
    <property type="project" value="UniProtKB-KW"/>
</dbReference>
<evidence type="ECO:0000259" key="11">
    <source>
        <dbReference type="Pfam" id="PF00905"/>
    </source>
</evidence>
<feature type="transmembrane region" description="Helical" evidence="10">
    <location>
        <begin position="21"/>
        <end position="41"/>
    </location>
</feature>
<dbReference type="PANTHER" id="PTHR30627">
    <property type="entry name" value="PEPTIDOGLYCAN D,D-TRANSPEPTIDASE"/>
    <property type="match status" value="1"/>
</dbReference>
<reference evidence="13 14" key="1">
    <citation type="submission" date="2016-10" db="EMBL/GenBank/DDBJ databases">
        <authorList>
            <person name="de Groot N.N."/>
        </authorList>
    </citation>
    <scope>NUCLEOTIDE SEQUENCE [LARGE SCALE GENOMIC DNA]</scope>
    <source>
        <strain evidence="13 14">DSM 27630</strain>
    </source>
</reference>
<keyword evidence="9" id="KW-0961">Cell wall biogenesis/degradation</keyword>
<name>A0A1I3CEN3_9LACT</name>
<proteinExistence type="inferred from homology"/>
<evidence type="ECO:0000256" key="1">
    <source>
        <dbReference type="ARBA" id="ARBA00004162"/>
    </source>
</evidence>
<dbReference type="Gene3D" id="1.10.10.1230">
    <property type="entry name" value="Penicillin-binding protein, N-terminal non-catalytic domain, head sub-domain"/>
    <property type="match status" value="1"/>
</dbReference>
<evidence type="ECO:0000313" key="13">
    <source>
        <dbReference type="EMBL" id="SFH72945.1"/>
    </source>
</evidence>
<dbReference type="GO" id="GO:0051301">
    <property type="term" value="P:cell division"/>
    <property type="evidence" value="ECO:0007669"/>
    <property type="project" value="UniProtKB-KW"/>
</dbReference>
<evidence type="ECO:0000256" key="10">
    <source>
        <dbReference type="SAM" id="Phobius"/>
    </source>
</evidence>
<dbReference type="Gene3D" id="3.90.1310.10">
    <property type="entry name" value="Penicillin-binding protein 2a (Domain 2)"/>
    <property type="match status" value="1"/>
</dbReference>
<keyword evidence="3" id="KW-1003">Cell membrane</keyword>
<accession>A0A1I3CEN3</accession>
<feature type="domain" description="Penicillin-binding protein dimerisation" evidence="12">
    <location>
        <begin position="66"/>
        <end position="309"/>
    </location>
</feature>
<dbReference type="GO" id="GO:0071972">
    <property type="term" value="F:peptidoglycan L,D-transpeptidase activity"/>
    <property type="evidence" value="ECO:0007669"/>
    <property type="project" value="TreeGrafter"/>
</dbReference>
<evidence type="ECO:0000256" key="6">
    <source>
        <dbReference type="ARBA" id="ARBA00022984"/>
    </source>
</evidence>
<keyword evidence="8 10" id="KW-0472">Membrane</keyword>
<dbReference type="AlphaFoldDB" id="A0A1I3CEN3"/>
<dbReference type="GO" id="GO:0008658">
    <property type="term" value="F:penicillin binding"/>
    <property type="evidence" value="ECO:0007669"/>
    <property type="project" value="InterPro"/>
</dbReference>
<keyword evidence="14" id="KW-1185">Reference proteome</keyword>
<evidence type="ECO:0000256" key="7">
    <source>
        <dbReference type="ARBA" id="ARBA00022989"/>
    </source>
</evidence>
<evidence type="ECO:0000313" key="14">
    <source>
        <dbReference type="Proteomes" id="UP000198668"/>
    </source>
</evidence>
<evidence type="ECO:0000256" key="5">
    <source>
        <dbReference type="ARBA" id="ARBA00022960"/>
    </source>
</evidence>
<keyword evidence="13" id="KW-0132">Cell division</keyword>
<dbReference type="OrthoDB" id="9770103at2"/>
<evidence type="ECO:0000256" key="3">
    <source>
        <dbReference type="ARBA" id="ARBA00022475"/>
    </source>
</evidence>
<dbReference type="Pfam" id="PF00905">
    <property type="entry name" value="Transpeptidase"/>
    <property type="match status" value="1"/>
</dbReference>
<dbReference type="SUPFAM" id="SSF56601">
    <property type="entry name" value="beta-lactamase/transpeptidase-like"/>
    <property type="match status" value="1"/>
</dbReference>
<dbReference type="PROSITE" id="PS51257">
    <property type="entry name" value="PROKAR_LIPOPROTEIN"/>
    <property type="match status" value="1"/>
</dbReference>
<dbReference type="EMBL" id="FOQE01000017">
    <property type="protein sequence ID" value="SFH72945.1"/>
    <property type="molecule type" value="Genomic_DNA"/>
</dbReference>
<keyword evidence="4 10" id="KW-0812">Transmembrane</keyword>
<keyword evidence="7 10" id="KW-1133">Transmembrane helix</keyword>
<comment type="similarity">
    <text evidence="2">Belongs to the transpeptidase family.</text>
</comment>
<sequence length="712" mass="78162">MKSNSRHHRDRKSKSHIPFRLNLLFFGAFACFALLILRLAYLQIVSGEEYEAEVQRTETTLATGSVPRGEIYDASHRKLVGNEAIQTITYTRGSGVSSEDMAHIALNLANYIEMPNVTQLESKKDYDIKTRDLKDFWLVLNQDKVTDQRMSEEEKKLTGGEFYQAQIAKVTDEDVADFSKEEKEAAAIFSKMNGAYALTTINIKNDNVTDAEIAKVSENLSSLPGVDTGTDWVRSYPQGSMLSSILGSVTTEKEGIPASQAAAFLANGYARNDRVGKSQIEKQYETVLAGSKSKSETETNSNGDVINTIEKYAGDKGDNLVLTIDMDFQRTVEEIAREALKDRQGLNRGIYIVATNPKTGAVLAMTGQEYNPKTGKVEDATLATATKAFEMGSTVKGATVLSAYMDGALTLDNNVIVDEPLKFLGTPEINSVFNRVPGNRIPLTDITALERSSNVYMSKLALRMGGKYNYTRNEAVKVDADPVLTRLRQYFAQFGLGASTGIDLPSESTGLPGVDPNKFMYFAFGQYDTYTTMQLAQYVSTIANNGKRMGLHLVDEIWSTGKDGELGKVESQIEPTLLNTVNVDQKYIDRVQKGFYQVVNGSQGTGHKRLGGTSYVSAGKTGTAQSSYYGSQGDPNNGTQTINKTYVGYAPYDDPEIAIAVAVPYLPTNNSNYQSQIAAKKVLDAYFQVGAYANKADDLQNEHKDEEVEVAE</sequence>
<dbReference type="Gene3D" id="3.40.710.10">
    <property type="entry name" value="DD-peptidase/beta-lactamase superfamily"/>
    <property type="match status" value="1"/>
</dbReference>
<dbReference type="Pfam" id="PF03717">
    <property type="entry name" value="PBP_dimer"/>
    <property type="match status" value="1"/>
</dbReference>
<dbReference type="SUPFAM" id="SSF56519">
    <property type="entry name" value="Penicillin binding protein dimerisation domain"/>
    <property type="match status" value="1"/>
</dbReference>
<evidence type="ECO:0000259" key="12">
    <source>
        <dbReference type="Pfam" id="PF03717"/>
    </source>
</evidence>
<dbReference type="InterPro" id="IPR012338">
    <property type="entry name" value="Beta-lactam/transpept-like"/>
</dbReference>
<dbReference type="Proteomes" id="UP000198668">
    <property type="component" value="Unassembled WGS sequence"/>
</dbReference>